<evidence type="ECO:0000313" key="3">
    <source>
        <dbReference type="Proteomes" id="UP001235744"/>
    </source>
</evidence>
<evidence type="ECO:0000256" key="1">
    <source>
        <dbReference type="SAM" id="MobiDB-lite"/>
    </source>
</evidence>
<sequence length="100" mass="10539">MKNVPTSLFGMELVHEVSRLLGSEHIRSTRISDELTLWHSEIAPGRPHPGAPNPAASSLAAEHGSPPVTGPAVVTGEMLYGTPYPLDADKAAQMTTRLGG</sequence>
<dbReference type="RefSeq" id="WP_306070214.1">
    <property type="nucleotide sequence ID" value="NZ_CP120988.1"/>
</dbReference>
<reference evidence="2 3" key="1">
    <citation type="submission" date="2023-03" db="EMBL/GenBank/DDBJ databases">
        <title>Isolation and description of six Streptomyces strains from soil environments, able to metabolize different microbial glucans.</title>
        <authorList>
            <person name="Widen T."/>
            <person name="Larsbrink J."/>
        </authorList>
    </citation>
    <scope>NUCLEOTIDE SEQUENCE [LARGE SCALE GENOMIC DNA]</scope>
    <source>
        <strain evidence="2 3">Alt2</strain>
    </source>
</reference>
<proteinExistence type="predicted"/>
<keyword evidence="3" id="KW-1185">Reference proteome</keyword>
<accession>A0ABY9ITQ4</accession>
<evidence type="ECO:0000313" key="2">
    <source>
        <dbReference type="EMBL" id="WLQ58788.1"/>
    </source>
</evidence>
<organism evidence="2 3">
    <name type="scientific">Streptomyces poriferorum</name>
    <dbReference type="NCBI Taxonomy" id="2798799"/>
    <lineage>
        <taxon>Bacteria</taxon>
        <taxon>Bacillati</taxon>
        <taxon>Actinomycetota</taxon>
        <taxon>Actinomycetes</taxon>
        <taxon>Kitasatosporales</taxon>
        <taxon>Streptomycetaceae</taxon>
        <taxon>Streptomyces</taxon>
    </lineage>
</organism>
<gene>
    <name evidence="2" type="ORF">P8A19_26645</name>
</gene>
<protein>
    <submittedName>
        <fullName evidence="2">Uncharacterized protein</fullName>
    </submittedName>
</protein>
<dbReference type="EMBL" id="CP120988">
    <property type="protein sequence ID" value="WLQ58788.1"/>
    <property type="molecule type" value="Genomic_DNA"/>
</dbReference>
<feature type="region of interest" description="Disordered" evidence="1">
    <location>
        <begin position="41"/>
        <end position="72"/>
    </location>
</feature>
<dbReference type="Proteomes" id="UP001235744">
    <property type="component" value="Chromosome"/>
</dbReference>
<name>A0ABY9ITQ4_9ACTN</name>